<dbReference type="InterPro" id="IPR052509">
    <property type="entry name" value="Metal_resp_DNA-bind_regulator"/>
</dbReference>
<evidence type="ECO:0000313" key="2">
    <source>
        <dbReference type="EMBL" id="NHN56281.1"/>
    </source>
</evidence>
<feature type="domain" description="Transcription regulator PadR N-terminal" evidence="1">
    <location>
        <begin position="19"/>
        <end position="88"/>
    </location>
</feature>
<dbReference type="EMBL" id="JAAOIV010000007">
    <property type="protein sequence ID" value="NHN56281.1"/>
    <property type="molecule type" value="Genomic_DNA"/>
</dbReference>
<accession>A0A967EF41</accession>
<dbReference type="Pfam" id="PF03551">
    <property type="entry name" value="PadR"/>
    <property type="match status" value="1"/>
</dbReference>
<dbReference type="SUPFAM" id="SSF46785">
    <property type="entry name" value="Winged helix' DNA-binding domain"/>
    <property type="match status" value="1"/>
</dbReference>
<dbReference type="Proteomes" id="UP000744769">
    <property type="component" value="Unassembled WGS sequence"/>
</dbReference>
<organism evidence="2 3">
    <name type="scientific">Metallococcus carri</name>
    <dbReference type="NCBI Taxonomy" id="1656884"/>
    <lineage>
        <taxon>Bacteria</taxon>
        <taxon>Bacillati</taxon>
        <taxon>Actinomycetota</taxon>
        <taxon>Actinomycetes</taxon>
        <taxon>Micrococcales</taxon>
        <taxon>Dermacoccaceae</taxon>
        <taxon>Metallococcus</taxon>
    </lineage>
</organism>
<comment type="caution">
    <text evidence="2">The sequence shown here is derived from an EMBL/GenBank/DDBJ whole genome shotgun (WGS) entry which is preliminary data.</text>
</comment>
<dbReference type="Gene3D" id="1.10.10.10">
    <property type="entry name" value="Winged helix-like DNA-binding domain superfamily/Winged helix DNA-binding domain"/>
    <property type="match status" value="1"/>
</dbReference>
<evidence type="ECO:0000313" key="3">
    <source>
        <dbReference type="Proteomes" id="UP000744769"/>
    </source>
</evidence>
<proteinExistence type="predicted"/>
<dbReference type="InterPro" id="IPR036388">
    <property type="entry name" value="WH-like_DNA-bd_sf"/>
</dbReference>
<gene>
    <name evidence="2" type="ORF">G9U51_10890</name>
</gene>
<dbReference type="AlphaFoldDB" id="A0A967EF41"/>
<keyword evidence="3" id="KW-1185">Reference proteome</keyword>
<name>A0A967EF41_9MICO</name>
<sequence>MVSADVSSQLRRGVLEFCVLGLLKRRDRYGFDLVRELGDLGLVAGEGTIYPLLSRLRRDRLVESIWQQSESGPPRRYYRLTAEGAARAETFVQLWMPFRDAVDSILTPETEQT</sequence>
<evidence type="ECO:0000259" key="1">
    <source>
        <dbReference type="Pfam" id="PF03551"/>
    </source>
</evidence>
<dbReference type="InterPro" id="IPR036390">
    <property type="entry name" value="WH_DNA-bd_sf"/>
</dbReference>
<dbReference type="InterPro" id="IPR005149">
    <property type="entry name" value="Tscrpt_reg_PadR_N"/>
</dbReference>
<reference evidence="2" key="1">
    <citation type="submission" date="2020-03" db="EMBL/GenBank/DDBJ databases">
        <title>Draft sequencing of Calidifontibacter sp. DB0510.</title>
        <authorList>
            <person name="Kim D.-U."/>
        </authorList>
    </citation>
    <scope>NUCLEOTIDE SEQUENCE</scope>
    <source>
        <strain evidence="2">DB0510</strain>
    </source>
</reference>
<dbReference type="PANTHER" id="PTHR33169">
    <property type="entry name" value="PADR-FAMILY TRANSCRIPTIONAL REGULATOR"/>
    <property type="match status" value="1"/>
</dbReference>
<dbReference type="PANTHER" id="PTHR33169:SF14">
    <property type="entry name" value="TRANSCRIPTIONAL REGULATOR RV3488"/>
    <property type="match status" value="1"/>
</dbReference>
<protein>
    <submittedName>
        <fullName evidence="2">PadR family transcriptional regulator</fullName>
    </submittedName>
</protein>